<dbReference type="SUPFAM" id="SSF46785">
    <property type="entry name" value="Winged helix' DNA-binding domain"/>
    <property type="match status" value="1"/>
</dbReference>
<protein>
    <submittedName>
        <fullName evidence="5">GntR family transcriptional regulator</fullName>
    </submittedName>
</protein>
<dbReference type="InterPro" id="IPR011663">
    <property type="entry name" value="UTRA"/>
</dbReference>
<organism evidence="5 6">
    <name type="scientific">Nocardia speluncae</name>
    <dbReference type="NCBI Taxonomy" id="419477"/>
    <lineage>
        <taxon>Bacteria</taxon>
        <taxon>Bacillati</taxon>
        <taxon>Actinomycetota</taxon>
        <taxon>Actinomycetes</taxon>
        <taxon>Mycobacteriales</taxon>
        <taxon>Nocardiaceae</taxon>
        <taxon>Nocardia</taxon>
    </lineage>
</organism>
<dbReference type="InterPro" id="IPR036390">
    <property type="entry name" value="WH_DNA-bd_sf"/>
</dbReference>
<dbReference type="AlphaFoldDB" id="A0A846XJW8"/>
<dbReference type="SUPFAM" id="SSF64288">
    <property type="entry name" value="Chorismate lyase-like"/>
    <property type="match status" value="1"/>
</dbReference>
<keyword evidence="1" id="KW-0805">Transcription regulation</keyword>
<dbReference type="PANTHER" id="PTHR44846">
    <property type="entry name" value="MANNOSYL-D-GLYCERATE TRANSPORT/METABOLISM SYSTEM REPRESSOR MNGR-RELATED"/>
    <property type="match status" value="1"/>
</dbReference>
<dbReference type="EMBL" id="JAAXOO010000005">
    <property type="protein sequence ID" value="NKY35579.1"/>
    <property type="molecule type" value="Genomic_DNA"/>
</dbReference>
<dbReference type="InterPro" id="IPR036388">
    <property type="entry name" value="WH-like_DNA-bd_sf"/>
</dbReference>
<evidence type="ECO:0000313" key="6">
    <source>
        <dbReference type="Proteomes" id="UP000565715"/>
    </source>
</evidence>
<reference evidence="5 6" key="1">
    <citation type="submission" date="2020-04" db="EMBL/GenBank/DDBJ databases">
        <title>MicrobeNet Type strains.</title>
        <authorList>
            <person name="Nicholson A.C."/>
        </authorList>
    </citation>
    <scope>NUCLEOTIDE SEQUENCE [LARGE SCALE GENOMIC DNA]</scope>
    <source>
        <strain evidence="5 6">DSM 45078</strain>
    </source>
</reference>
<dbReference type="PANTHER" id="PTHR44846:SF17">
    <property type="entry name" value="GNTR-FAMILY TRANSCRIPTIONAL REGULATOR"/>
    <property type="match status" value="1"/>
</dbReference>
<dbReference type="SMART" id="SM00345">
    <property type="entry name" value="HTH_GNTR"/>
    <property type="match status" value="1"/>
</dbReference>
<dbReference type="RefSeq" id="WP_068041740.1">
    <property type="nucleotide sequence ID" value="NZ_JAAXOO010000005.1"/>
</dbReference>
<dbReference type="CDD" id="cd07377">
    <property type="entry name" value="WHTH_GntR"/>
    <property type="match status" value="1"/>
</dbReference>
<feature type="domain" description="HTH gntR-type" evidence="4">
    <location>
        <begin position="23"/>
        <end position="92"/>
    </location>
</feature>
<dbReference type="PRINTS" id="PR00035">
    <property type="entry name" value="HTHGNTR"/>
</dbReference>
<accession>A0A846XJW8</accession>
<dbReference type="Proteomes" id="UP000565715">
    <property type="component" value="Unassembled WGS sequence"/>
</dbReference>
<dbReference type="GO" id="GO:0003677">
    <property type="term" value="F:DNA binding"/>
    <property type="evidence" value="ECO:0007669"/>
    <property type="project" value="UniProtKB-KW"/>
</dbReference>
<evidence type="ECO:0000313" key="5">
    <source>
        <dbReference type="EMBL" id="NKY35579.1"/>
    </source>
</evidence>
<dbReference type="PROSITE" id="PS50949">
    <property type="entry name" value="HTH_GNTR"/>
    <property type="match status" value="1"/>
</dbReference>
<dbReference type="Gene3D" id="1.10.10.10">
    <property type="entry name" value="Winged helix-like DNA-binding domain superfamily/Winged helix DNA-binding domain"/>
    <property type="match status" value="1"/>
</dbReference>
<dbReference type="Gene3D" id="3.40.1410.10">
    <property type="entry name" value="Chorismate lyase-like"/>
    <property type="match status" value="1"/>
</dbReference>
<evidence type="ECO:0000256" key="2">
    <source>
        <dbReference type="ARBA" id="ARBA00023125"/>
    </source>
</evidence>
<sequence>MATSAPADSAGLGDDISRIRSRRQLHTEIREAILNEFILSRKLEAGARLPSESELSRLFGASRVTIRAALQSLKDQGYIRIVRGSGSIVLPLPESISSGIDRLSSFDTFAEQSGKEIETDDLELTRIQRDDDPLAAVFEPGPITVVSRTKTIDGRKVALIVDYVPESVLSPDALRRRFDGSVLDLLLADGLAEYSDCTLTPVVAAGDLRDRLGCENGSPLLQLSELTRNSVGVVVDRSEAWLSPETFRFQLRRRRES</sequence>
<keyword evidence="2" id="KW-0238">DNA-binding</keyword>
<comment type="caution">
    <text evidence="5">The sequence shown here is derived from an EMBL/GenBank/DDBJ whole genome shotgun (WGS) entry which is preliminary data.</text>
</comment>
<dbReference type="Pfam" id="PF07702">
    <property type="entry name" value="UTRA"/>
    <property type="match status" value="1"/>
</dbReference>
<keyword evidence="6" id="KW-1185">Reference proteome</keyword>
<proteinExistence type="predicted"/>
<evidence type="ECO:0000256" key="3">
    <source>
        <dbReference type="ARBA" id="ARBA00023163"/>
    </source>
</evidence>
<name>A0A846XJW8_9NOCA</name>
<gene>
    <name evidence="5" type="ORF">HGA13_21255</name>
</gene>
<evidence type="ECO:0000259" key="4">
    <source>
        <dbReference type="PROSITE" id="PS50949"/>
    </source>
</evidence>
<dbReference type="SMART" id="SM00866">
    <property type="entry name" value="UTRA"/>
    <property type="match status" value="1"/>
</dbReference>
<dbReference type="GO" id="GO:0003700">
    <property type="term" value="F:DNA-binding transcription factor activity"/>
    <property type="evidence" value="ECO:0007669"/>
    <property type="project" value="InterPro"/>
</dbReference>
<dbReference type="InterPro" id="IPR000524">
    <property type="entry name" value="Tscrpt_reg_HTH_GntR"/>
</dbReference>
<keyword evidence="3" id="KW-0804">Transcription</keyword>
<dbReference type="InterPro" id="IPR050679">
    <property type="entry name" value="Bact_HTH_transcr_reg"/>
</dbReference>
<dbReference type="InterPro" id="IPR028978">
    <property type="entry name" value="Chorismate_lyase_/UTRA_dom_sf"/>
</dbReference>
<dbReference type="Pfam" id="PF00392">
    <property type="entry name" value="GntR"/>
    <property type="match status" value="1"/>
</dbReference>
<evidence type="ECO:0000256" key="1">
    <source>
        <dbReference type="ARBA" id="ARBA00023015"/>
    </source>
</evidence>
<dbReference type="GO" id="GO:0045892">
    <property type="term" value="P:negative regulation of DNA-templated transcription"/>
    <property type="evidence" value="ECO:0007669"/>
    <property type="project" value="TreeGrafter"/>
</dbReference>